<name>A0A1H0SFZ3_9ACTN</name>
<sequence>MSDSVTVHLSERDLRLVRNALRTYVNAFGHNEAEVVTEVRGLLDRLPETVSQVTADR</sequence>
<keyword evidence="2" id="KW-1185">Reference proteome</keyword>
<accession>A0A1H0SFZ3</accession>
<evidence type="ECO:0000313" key="1">
    <source>
        <dbReference type="EMBL" id="SDP40663.1"/>
    </source>
</evidence>
<dbReference type="OrthoDB" id="3830627at2"/>
<dbReference type="AlphaFoldDB" id="A0A1H0SFZ3"/>
<dbReference type="RefSeq" id="WP_157695576.1">
    <property type="nucleotide sequence ID" value="NZ_LT629710.1"/>
</dbReference>
<reference evidence="1 2" key="1">
    <citation type="submission" date="2016-10" db="EMBL/GenBank/DDBJ databases">
        <authorList>
            <person name="de Groot N.N."/>
        </authorList>
    </citation>
    <scope>NUCLEOTIDE SEQUENCE [LARGE SCALE GENOMIC DNA]</scope>
    <source>
        <strain evidence="2">P4-7,KCTC 19426,CECT 7604</strain>
    </source>
</reference>
<evidence type="ECO:0000313" key="2">
    <source>
        <dbReference type="Proteomes" id="UP000198741"/>
    </source>
</evidence>
<protein>
    <submittedName>
        <fullName evidence="1">Uncharacterized protein</fullName>
    </submittedName>
</protein>
<dbReference type="EMBL" id="LT629710">
    <property type="protein sequence ID" value="SDP40663.1"/>
    <property type="molecule type" value="Genomic_DNA"/>
</dbReference>
<organism evidence="1 2">
    <name type="scientific">Nakamurella panacisegetis</name>
    <dbReference type="NCBI Taxonomy" id="1090615"/>
    <lineage>
        <taxon>Bacteria</taxon>
        <taxon>Bacillati</taxon>
        <taxon>Actinomycetota</taxon>
        <taxon>Actinomycetes</taxon>
        <taxon>Nakamurellales</taxon>
        <taxon>Nakamurellaceae</taxon>
        <taxon>Nakamurella</taxon>
    </lineage>
</organism>
<gene>
    <name evidence="1" type="ORF">SAMN04515671_4084</name>
</gene>
<dbReference type="Proteomes" id="UP000198741">
    <property type="component" value="Chromosome I"/>
</dbReference>
<proteinExistence type="predicted"/>